<accession>A0ABD3KFS6</accession>
<dbReference type="AlphaFoldDB" id="A0ABD3KFS6"/>
<evidence type="ECO:0000313" key="3">
    <source>
        <dbReference type="Proteomes" id="UP001634007"/>
    </source>
</evidence>
<feature type="compositionally biased region" description="Polar residues" evidence="1">
    <location>
        <begin position="56"/>
        <end position="71"/>
    </location>
</feature>
<gene>
    <name evidence="2" type="ORF">ACJRO7_019677</name>
</gene>
<keyword evidence="3" id="KW-1185">Reference proteome</keyword>
<sequence>MIRFFCTCASQDCYDRFGDEDSLVVVEQAYICRLALLLQAEGALKQMNYIKGSWGTLTSSTPLKQGNSNSGMPDPREKTEPIVAFSRLPPMPPVLGPLVLLSLFETWNSHDGNED</sequence>
<reference evidence="2 3" key="1">
    <citation type="submission" date="2024-11" db="EMBL/GenBank/DDBJ databases">
        <title>Chromosome-level genome assembly of Eucalyptus globulus Labill. provides insights into its genome evolution.</title>
        <authorList>
            <person name="Li X."/>
        </authorList>
    </citation>
    <scope>NUCLEOTIDE SEQUENCE [LARGE SCALE GENOMIC DNA]</scope>
    <source>
        <strain evidence="2">CL2024</strain>
        <tissue evidence="2">Fresh tender leaves</tissue>
    </source>
</reference>
<organism evidence="2 3">
    <name type="scientific">Eucalyptus globulus</name>
    <name type="common">Tasmanian blue gum</name>
    <dbReference type="NCBI Taxonomy" id="34317"/>
    <lineage>
        <taxon>Eukaryota</taxon>
        <taxon>Viridiplantae</taxon>
        <taxon>Streptophyta</taxon>
        <taxon>Embryophyta</taxon>
        <taxon>Tracheophyta</taxon>
        <taxon>Spermatophyta</taxon>
        <taxon>Magnoliopsida</taxon>
        <taxon>eudicotyledons</taxon>
        <taxon>Gunneridae</taxon>
        <taxon>Pentapetalae</taxon>
        <taxon>rosids</taxon>
        <taxon>malvids</taxon>
        <taxon>Myrtales</taxon>
        <taxon>Myrtaceae</taxon>
        <taxon>Myrtoideae</taxon>
        <taxon>Eucalypteae</taxon>
        <taxon>Eucalyptus</taxon>
    </lineage>
</organism>
<evidence type="ECO:0000313" key="2">
    <source>
        <dbReference type="EMBL" id="KAL3738183.1"/>
    </source>
</evidence>
<name>A0ABD3KFS6_EUCGL</name>
<feature type="region of interest" description="Disordered" evidence="1">
    <location>
        <begin position="56"/>
        <end position="78"/>
    </location>
</feature>
<comment type="caution">
    <text evidence="2">The sequence shown here is derived from an EMBL/GenBank/DDBJ whole genome shotgun (WGS) entry which is preliminary data.</text>
</comment>
<proteinExistence type="predicted"/>
<protein>
    <submittedName>
        <fullName evidence="2">Uncharacterized protein</fullName>
    </submittedName>
</protein>
<dbReference type="Proteomes" id="UP001634007">
    <property type="component" value="Unassembled WGS sequence"/>
</dbReference>
<evidence type="ECO:0000256" key="1">
    <source>
        <dbReference type="SAM" id="MobiDB-lite"/>
    </source>
</evidence>
<dbReference type="EMBL" id="JBJKBG010000005">
    <property type="protein sequence ID" value="KAL3738183.1"/>
    <property type="molecule type" value="Genomic_DNA"/>
</dbReference>